<dbReference type="Pfam" id="PF06026">
    <property type="entry name" value="Rib_5-P_isom_A"/>
    <property type="match status" value="1"/>
</dbReference>
<sequence>MLYRISFSEKPTACSWFFLFGIAAGHSDKLPLKWKGLQFTQQDIDPFMDALSLKKMVAKAALEYVQPGTVLGVGTGSTVDCFIDALAESGIQLKGAVSSSVRSEKKLREIGVPIVDMNDVESLSVYVDGADEVDPVNCLIKGGGGANTREKIVADISEKFVCIADQSKLVQVLGAFPLPVEVLPMARNAIARKLTALGGHVRLREGFTTDNGNAILDVSGLKITDPVAMEKVINHWPGVVTNGLFAIRRADVVLIATADGIKTL</sequence>
<dbReference type="GO" id="GO:0005829">
    <property type="term" value="C:cytosol"/>
    <property type="evidence" value="ECO:0007669"/>
    <property type="project" value="TreeGrafter"/>
</dbReference>
<evidence type="ECO:0000256" key="1">
    <source>
        <dbReference type="ARBA" id="ARBA00001713"/>
    </source>
</evidence>
<dbReference type="CDD" id="cd01398">
    <property type="entry name" value="RPI_A"/>
    <property type="match status" value="1"/>
</dbReference>
<comment type="subunit">
    <text evidence="3">Homodimer.</text>
</comment>
<gene>
    <name evidence="3 4" type="primary">rpiA</name>
    <name evidence="4" type="ORF">RGQ30_13500</name>
</gene>
<evidence type="ECO:0000313" key="4">
    <source>
        <dbReference type="EMBL" id="BET25849.1"/>
    </source>
</evidence>
<dbReference type="InterPro" id="IPR020672">
    <property type="entry name" value="Ribose5P_isomerase_typA_subgr"/>
</dbReference>
<dbReference type="Proteomes" id="UP001329151">
    <property type="component" value="Chromosome"/>
</dbReference>
<dbReference type="NCBIfam" id="NF001924">
    <property type="entry name" value="PRK00702.1"/>
    <property type="match status" value="1"/>
</dbReference>
<feature type="active site" description="Proton acceptor" evidence="3">
    <location>
        <position position="150"/>
    </location>
</feature>
<organism evidence="4 5">
    <name type="scientific">Limnobacter thiooxidans</name>
    <dbReference type="NCBI Taxonomy" id="131080"/>
    <lineage>
        <taxon>Bacteria</taxon>
        <taxon>Pseudomonadati</taxon>
        <taxon>Pseudomonadota</taxon>
        <taxon>Betaproteobacteria</taxon>
        <taxon>Burkholderiales</taxon>
        <taxon>Burkholderiaceae</taxon>
        <taxon>Limnobacter</taxon>
    </lineage>
</organism>
<dbReference type="InterPro" id="IPR037171">
    <property type="entry name" value="NagB/RpiA_transferase-like"/>
</dbReference>
<dbReference type="GO" id="GO:0006014">
    <property type="term" value="P:D-ribose metabolic process"/>
    <property type="evidence" value="ECO:0007669"/>
    <property type="project" value="TreeGrafter"/>
</dbReference>
<dbReference type="EMBL" id="AP028947">
    <property type="protein sequence ID" value="BET25849.1"/>
    <property type="molecule type" value="Genomic_DNA"/>
</dbReference>
<dbReference type="HAMAP" id="MF_00170">
    <property type="entry name" value="Rib_5P_isom_A"/>
    <property type="match status" value="1"/>
</dbReference>
<dbReference type="KEGG" id="lto:RGQ30_13500"/>
<feature type="binding site" evidence="3">
    <location>
        <begin position="75"/>
        <end position="78"/>
    </location>
    <ligand>
        <name>substrate</name>
    </ligand>
</feature>
<dbReference type="FunFam" id="3.40.50.1360:FF:000001">
    <property type="entry name" value="Ribose-5-phosphate isomerase A"/>
    <property type="match status" value="1"/>
</dbReference>
<comment type="pathway">
    <text evidence="3">Carbohydrate degradation; pentose phosphate pathway; D-ribose 5-phosphate from D-ribulose 5-phosphate (non-oxidative stage): step 1/1.</text>
</comment>
<dbReference type="PANTHER" id="PTHR11934:SF0">
    <property type="entry name" value="RIBOSE-5-PHOSPHATE ISOMERASE"/>
    <property type="match status" value="1"/>
</dbReference>
<dbReference type="InterPro" id="IPR004788">
    <property type="entry name" value="Ribose5P_isomerase_type_A"/>
</dbReference>
<dbReference type="PANTHER" id="PTHR11934">
    <property type="entry name" value="RIBOSE-5-PHOSPHATE ISOMERASE"/>
    <property type="match status" value="1"/>
</dbReference>
<reference evidence="4 5" key="1">
    <citation type="submission" date="2023-10" db="EMBL/GenBank/DDBJ databases">
        <title>Complete Genome Sequence of Limnobacter thiooxidans CS-K2T, Isolated from freshwater lake sediments in Bavaria, Germany.</title>
        <authorList>
            <person name="Naruki M."/>
            <person name="Watanabe A."/>
            <person name="Warashina T."/>
            <person name="Morita T."/>
            <person name="Arakawa K."/>
        </authorList>
    </citation>
    <scope>NUCLEOTIDE SEQUENCE [LARGE SCALE GENOMIC DNA]</scope>
    <source>
        <strain evidence="4 5">CS-K2</strain>
    </source>
</reference>
<comment type="similarity">
    <text evidence="3">Belongs to the ribose 5-phosphate isomerase family.</text>
</comment>
<dbReference type="NCBIfam" id="TIGR00021">
    <property type="entry name" value="rpiA"/>
    <property type="match status" value="1"/>
</dbReference>
<dbReference type="EC" id="5.3.1.6" evidence="3"/>
<feature type="binding site" evidence="3">
    <location>
        <position position="168"/>
    </location>
    <ligand>
        <name>substrate</name>
    </ligand>
</feature>
<dbReference type="Gene3D" id="3.30.70.260">
    <property type="match status" value="1"/>
</dbReference>
<feature type="binding site" evidence="3">
    <location>
        <begin position="141"/>
        <end position="144"/>
    </location>
    <ligand>
        <name>substrate</name>
    </ligand>
</feature>
<name>A0AA86IYJ1_9BURK</name>
<dbReference type="AlphaFoldDB" id="A0AA86IYJ1"/>
<keyword evidence="2 3" id="KW-0413">Isomerase</keyword>
<proteinExistence type="inferred from homology"/>
<dbReference type="Gene3D" id="3.40.50.1360">
    <property type="match status" value="1"/>
</dbReference>
<dbReference type="SUPFAM" id="SSF100950">
    <property type="entry name" value="NagB/RpiA/CoA transferase-like"/>
    <property type="match status" value="1"/>
</dbReference>
<dbReference type="GO" id="GO:0004751">
    <property type="term" value="F:ribose-5-phosphate isomerase activity"/>
    <property type="evidence" value="ECO:0007669"/>
    <property type="project" value="UniProtKB-UniRule"/>
</dbReference>
<dbReference type="SUPFAM" id="SSF75445">
    <property type="entry name" value="D-ribose-5-phosphate isomerase (RpiA), lid domain"/>
    <property type="match status" value="1"/>
</dbReference>
<comment type="function">
    <text evidence="3">Catalyzes the reversible conversion of ribose-5-phosphate to ribulose 5-phosphate.</text>
</comment>
<accession>A0AA86IYJ1</accession>
<feature type="binding site" evidence="3">
    <location>
        <begin position="128"/>
        <end position="131"/>
    </location>
    <ligand>
        <name>substrate</name>
    </ligand>
</feature>
<evidence type="ECO:0000256" key="2">
    <source>
        <dbReference type="ARBA" id="ARBA00023235"/>
    </source>
</evidence>
<dbReference type="GO" id="GO:0009052">
    <property type="term" value="P:pentose-phosphate shunt, non-oxidative branch"/>
    <property type="evidence" value="ECO:0007669"/>
    <property type="project" value="UniProtKB-UniRule"/>
</dbReference>
<evidence type="ECO:0000313" key="5">
    <source>
        <dbReference type="Proteomes" id="UP001329151"/>
    </source>
</evidence>
<evidence type="ECO:0000256" key="3">
    <source>
        <dbReference type="HAMAP-Rule" id="MF_00170"/>
    </source>
</evidence>
<protein>
    <recommendedName>
        <fullName evidence="3">Ribose-5-phosphate isomerase A</fullName>
        <ecNumber evidence="3">5.3.1.6</ecNumber>
    </recommendedName>
    <alternativeName>
        <fullName evidence="3">Phosphoriboisomerase A</fullName>
        <shortName evidence="3">PRI</shortName>
    </alternativeName>
</protein>
<comment type="catalytic activity">
    <reaction evidence="1 3">
        <text>aldehydo-D-ribose 5-phosphate = D-ribulose 5-phosphate</text>
        <dbReference type="Rhea" id="RHEA:14657"/>
        <dbReference type="ChEBI" id="CHEBI:58121"/>
        <dbReference type="ChEBI" id="CHEBI:58273"/>
        <dbReference type="EC" id="5.3.1.6"/>
    </reaction>
</comment>
<keyword evidence="5" id="KW-1185">Reference proteome</keyword>